<proteinExistence type="predicted"/>
<gene>
    <name evidence="1" type="primary">Nfu_g_1_019184</name>
</gene>
<reference evidence="1" key="2">
    <citation type="submission" date="2016-06" db="EMBL/GenBank/DDBJ databases">
        <title>The genome of a short-lived fish provides insights into sex chromosome evolution and the genetic control of aging.</title>
        <authorList>
            <person name="Reichwald K."/>
            <person name="Felder M."/>
            <person name="Petzold A."/>
            <person name="Koch P."/>
            <person name="Groth M."/>
            <person name="Platzer M."/>
        </authorList>
    </citation>
    <scope>NUCLEOTIDE SEQUENCE</scope>
    <source>
        <tissue evidence="1">Brain</tissue>
    </source>
</reference>
<name>A0A1A8MRT3_9TELE</name>
<organism evidence="1">
    <name type="scientific">Nothobranchius pienaari</name>
    <dbReference type="NCBI Taxonomy" id="704102"/>
    <lineage>
        <taxon>Eukaryota</taxon>
        <taxon>Metazoa</taxon>
        <taxon>Chordata</taxon>
        <taxon>Craniata</taxon>
        <taxon>Vertebrata</taxon>
        <taxon>Euteleostomi</taxon>
        <taxon>Actinopterygii</taxon>
        <taxon>Neopterygii</taxon>
        <taxon>Teleostei</taxon>
        <taxon>Neoteleostei</taxon>
        <taxon>Acanthomorphata</taxon>
        <taxon>Ovalentaria</taxon>
        <taxon>Atherinomorphae</taxon>
        <taxon>Cyprinodontiformes</taxon>
        <taxon>Nothobranchiidae</taxon>
        <taxon>Nothobranchius</taxon>
    </lineage>
</organism>
<feature type="non-terminal residue" evidence="1">
    <location>
        <position position="1"/>
    </location>
</feature>
<protein>
    <submittedName>
        <fullName evidence="1">Uncharacterized protein</fullName>
    </submittedName>
</protein>
<dbReference type="AlphaFoldDB" id="A0A1A8MRT3"/>
<accession>A0A1A8MRT3</accession>
<evidence type="ECO:0000313" key="1">
    <source>
        <dbReference type="EMBL" id="SBR59377.1"/>
    </source>
</evidence>
<feature type="non-terminal residue" evidence="1">
    <location>
        <position position="79"/>
    </location>
</feature>
<dbReference type="EMBL" id="HAEF01018218">
    <property type="protein sequence ID" value="SBR59377.1"/>
    <property type="molecule type" value="Transcribed_RNA"/>
</dbReference>
<sequence>FGSCVTLVCFNSPTSGSSLTWNYSPDLHRTARPHFPATFTILLPTDLLSLSDPVLPLQLRRSPFWIILGSLPPLIPQTK</sequence>
<reference evidence="1" key="1">
    <citation type="submission" date="2016-05" db="EMBL/GenBank/DDBJ databases">
        <authorList>
            <person name="Lavstsen T."/>
            <person name="Jespersen J.S."/>
        </authorList>
    </citation>
    <scope>NUCLEOTIDE SEQUENCE</scope>
    <source>
        <tissue evidence="1">Brain</tissue>
    </source>
</reference>